<keyword evidence="3" id="KW-1185">Reference proteome</keyword>
<dbReference type="Gene3D" id="2.130.10.10">
    <property type="entry name" value="YVTN repeat-like/Quinoprotein amine dehydrogenase"/>
    <property type="match status" value="1"/>
</dbReference>
<evidence type="ECO:0008006" key="4">
    <source>
        <dbReference type="Google" id="ProtNLM"/>
    </source>
</evidence>
<sequence>MVLRQARAWAAQTAETDSVCFFVGTLSNSVTTKYCIFTIKRTLYPIKLKIVSDTKIIIFQHPIEEIWSMQASPTQVVKFITCYNFLTDNTCQMKAALWNIPKNNDTNDIIPLEKLADIDTTPYENELKTITYHPTDSTKAVSVLDNNFVLWDLNFKPQVVTVGTLTSRGQPKFINGKWNSHHLMDQFGTLIKNSIKDLDFNTLRQYYFATCGDDGFMKFWDIRNTNEPVWSIRINKFHDQLVLTSSSDSRVILSNVALIYSEPFNQIHKDNVYAAEWSAADPWTFASLSYDGRLVINRVPQKYKYQILL</sequence>
<dbReference type="InterPro" id="IPR015943">
    <property type="entry name" value="WD40/YVTN_repeat-like_dom_sf"/>
</dbReference>
<dbReference type="PANTHER" id="PTHR14205:SF15">
    <property type="entry name" value="EARP AND GARP COMPLEX-INTERACTING PROTEIN 1"/>
    <property type="match status" value="1"/>
</dbReference>
<evidence type="ECO:0000313" key="3">
    <source>
        <dbReference type="Proteomes" id="UP000479190"/>
    </source>
</evidence>
<organism evidence="2 3">
    <name type="scientific">Trichogramma brassicae</name>
    <dbReference type="NCBI Taxonomy" id="86971"/>
    <lineage>
        <taxon>Eukaryota</taxon>
        <taxon>Metazoa</taxon>
        <taxon>Ecdysozoa</taxon>
        <taxon>Arthropoda</taxon>
        <taxon>Hexapoda</taxon>
        <taxon>Insecta</taxon>
        <taxon>Pterygota</taxon>
        <taxon>Neoptera</taxon>
        <taxon>Endopterygota</taxon>
        <taxon>Hymenoptera</taxon>
        <taxon>Apocrita</taxon>
        <taxon>Proctotrupomorpha</taxon>
        <taxon>Chalcidoidea</taxon>
        <taxon>Trichogrammatidae</taxon>
        <taxon>Trichogramma</taxon>
    </lineage>
</organism>
<dbReference type="InterPro" id="IPR036322">
    <property type="entry name" value="WD40_repeat_dom_sf"/>
</dbReference>
<evidence type="ECO:0000256" key="1">
    <source>
        <dbReference type="ARBA" id="ARBA00005672"/>
    </source>
</evidence>
<reference evidence="2 3" key="1">
    <citation type="submission" date="2020-02" db="EMBL/GenBank/DDBJ databases">
        <authorList>
            <person name="Ferguson B K."/>
        </authorList>
    </citation>
    <scope>NUCLEOTIDE SEQUENCE [LARGE SCALE GENOMIC DNA]</scope>
</reference>
<gene>
    <name evidence="2" type="ORF">TBRA_LOCUS6093</name>
</gene>
<dbReference type="OrthoDB" id="196957at2759"/>
<dbReference type="AlphaFoldDB" id="A0A6H5I9Z3"/>
<name>A0A6H5I9Z3_9HYME</name>
<dbReference type="InterPro" id="IPR040323">
    <property type="entry name" value="EIPR1"/>
</dbReference>
<dbReference type="EMBL" id="CADCXV010000735">
    <property type="protein sequence ID" value="CAB0034195.1"/>
    <property type="molecule type" value="Genomic_DNA"/>
</dbReference>
<comment type="similarity">
    <text evidence="1">Belongs to the WD repeat EIPR1 family.</text>
</comment>
<dbReference type="PANTHER" id="PTHR14205">
    <property type="entry name" value="WD-REPEAT PROTEIN"/>
    <property type="match status" value="1"/>
</dbReference>
<dbReference type="Pfam" id="PF00400">
    <property type="entry name" value="WD40"/>
    <property type="match status" value="1"/>
</dbReference>
<dbReference type="SUPFAM" id="SSF50978">
    <property type="entry name" value="WD40 repeat-like"/>
    <property type="match status" value="1"/>
</dbReference>
<evidence type="ECO:0000313" key="2">
    <source>
        <dbReference type="EMBL" id="CAB0034195.1"/>
    </source>
</evidence>
<dbReference type="Proteomes" id="UP000479190">
    <property type="component" value="Unassembled WGS sequence"/>
</dbReference>
<protein>
    <recommendedName>
        <fullName evidence="4">Protein TSSC1</fullName>
    </recommendedName>
</protein>
<dbReference type="InterPro" id="IPR001680">
    <property type="entry name" value="WD40_rpt"/>
</dbReference>
<dbReference type="GO" id="GO:0016567">
    <property type="term" value="P:protein ubiquitination"/>
    <property type="evidence" value="ECO:0007669"/>
    <property type="project" value="TreeGrafter"/>
</dbReference>
<proteinExistence type="inferred from homology"/>
<accession>A0A6H5I9Z3</accession>